<dbReference type="EMBL" id="AODL01000015">
    <property type="protein sequence ID" value="EUJ44188.1"/>
    <property type="molecule type" value="Genomic_DNA"/>
</dbReference>
<evidence type="ECO:0000313" key="6">
    <source>
        <dbReference type="Proteomes" id="UP000019248"/>
    </source>
</evidence>
<evidence type="ECO:0000313" key="5">
    <source>
        <dbReference type="EMBL" id="EUJ44188.1"/>
    </source>
</evidence>
<keyword evidence="2 5" id="KW-0378">Hydrolase</keyword>
<feature type="non-terminal residue" evidence="5">
    <location>
        <position position="1"/>
    </location>
</feature>
<protein>
    <submittedName>
        <fullName evidence="5">Trehalose-6-phosphate hydrolase</fullName>
    </submittedName>
</protein>
<dbReference type="SUPFAM" id="SSF51011">
    <property type="entry name" value="Glycosyl hydrolase domain"/>
    <property type="match status" value="1"/>
</dbReference>
<evidence type="ECO:0000259" key="4">
    <source>
        <dbReference type="Pfam" id="PF23915"/>
    </source>
</evidence>
<dbReference type="InterPro" id="IPR056300">
    <property type="entry name" value="SusG-like_C"/>
</dbReference>
<comment type="caution">
    <text evidence="5">The sequence shown here is derived from an EMBL/GenBank/DDBJ whole genome shotgun (WGS) entry which is preliminary data.</text>
</comment>
<dbReference type="PATRIC" id="fig|1265816.5.peg.2110"/>
<dbReference type="RefSeq" id="WP_036101057.1">
    <property type="nucleotide sequence ID" value="NZ_AODL01000015.1"/>
</dbReference>
<dbReference type="InterPro" id="IPR013780">
    <property type="entry name" value="Glyco_hydro_b"/>
</dbReference>
<proteinExistence type="inferred from homology"/>
<dbReference type="GO" id="GO:0016052">
    <property type="term" value="P:carbohydrate catabolic process"/>
    <property type="evidence" value="ECO:0007669"/>
    <property type="project" value="UniProtKB-ARBA"/>
</dbReference>
<accession>W7DFR6</accession>
<evidence type="ECO:0000256" key="3">
    <source>
        <dbReference type="ARBA" id="ARBA00023295"/>
    </source>
</evidence>
<dbReference type="Proteomes" id="UP000019248">
    <property type="component" value="Unassembled WGS sequence"/>
</dbReference>
<evidence type="ECO:0000256" key="2">
    <source>
        <dbReference type="ARBA" id="ARBA00022801"/>
    </source>
</evidence>
<dbReference type="AlphaFoldDB" id="W7DFR6"/>
<organism evidence="5 6">
    <name type="scientific">Listeria riparia FSL S10-1204</name>
    <dbReference type="NCBI Taxonomy" id="1265816"/>
    <lineage>
        <taxon>Bacteria</taxon>
        <taxon>Bacillati</taxon>
        <taxon>Bacillota</taxon>
        <taxon>Bacilli</taxon>
        <taxon>Bacillales</taxon>
        <taxon>Listeriaceae</taxon>
        <taxon>Listeria</taxon>
    </lineage>
</organism>
<sequence>WLAPIHEDNWTVDKALANPDSIFYTYQHLIALRREHAIFANGDFRLLDAESEVIYDYAREWQNETLVVVGNFSEKEMAWLVPEQYQNKDCAILASNYGRETLENQITLQPYEALMLHLK</sequence>
<dbReference type="FunFam" id="2.60.40.1180:FF:000007">
    <property type="entry name" value="Sucrose isomerase"/>
    <property type="match status" value="1"/>
</dbReference>
<dbReference type="Gene3D" id="2.60.40.1180">
    <property type="entry name" value="Golgi alpha-mannosidase II"/>
    <property type="match status" value="1"/>
</dbReference>
<keyword evidence="3" id="KW-0326">Glycosidase</keyword>
<dbReference type="OrthoDB" id="9805159at2"/>
<dbReference type="Pfam" id="PF23915">
    <property type="entry name" value="SusG_C"/>
    <property type="match status" value="1"/>
</dbReference>
<evidence type="ECO:0000256" key="1">
    <source>
        <dbReference type="ARBA" id="ARBA00008061"/>
    </source>
</evidence>
<keyword evidence="6" id="KW-1185">Reference proteome</keyword>
<feature type="domain" description="Alpha-amylase SusG-like C-terminal" evidence="4">
    <location>
        <begin position="57"/>
        <end position="113"/>
    </location>
</feature>
<comment type="similarity">
    <text evidence="1">Belongs to the glycosyl hydrolase 13 family.</text>
</comment>
<reference evidence="5 6" key="1">
    <citation type="journal article" date="2014" name="Int. J. Syst. Evol. Microbiol.">
        <title>Listeria floridensis sp. nov., Listeria aquatica sp. nov., Listeria cornellensis sp. nov., Listeria riparia sp. nov. and Listeria grandensis sp. nov., from agricultural and natural environments.</title>
        <authorList>
            <person name="den Bakker H.C."/>
            <person name="Warchocki S."/>
            <person name="Wright E.M."/>
            <person name="Allred A.F."/>
            <person name="Ahlstrom C."/>
            <person name="Manuel C.S."/>
            <person name="Stasiewicz M.J."/>
            <person name="Burrell A."/>
            <person name="Roof S."/>
            <person name="Strawn L."/>
            <person name="Fortes E.D."/>
            <person name="Nightingale K.K."/>
            <person name="Kephart D."/>
            <person name="Wiedmann M."/>
        </authorList>
    </citation>
    <scope>NUCLEOTIDE SEQUENCE [LARGE SCALE GENOMIC DNA]</scope>
    <source>
        <strain evidence="5 6">FSL S10-1204</strain>
    </source>
</reference>
<gene>
    <name evidence="5" type="ORF">PRIP_10674</name>
</gene>
<dbReference type="GO" id="GO:0004553">
    <property type="term" value="F:hydrolase activity, hydrolyzing O-glycosyl compounds"/>
    <property type="evidence" value="ECO:0007669"/>
    <property type="project" value="UniProtKB-ARBA"/>
</dbReference>
<name>W7DFR6_9LIST</name>